<evidence type="ECO:0000313" key="3">
    <source>
        <dbReference type="Proteomes" id="UP000646053"/>
    </source>
</evidence>
<name>A0A8J8CHR1_9CYAN</name>
<dbReference type="Gene3D" id="3.40.50.1820">
    <property type="entry name" value="alpha/beta hydrolase"/>
    <property type="match status" value="1"/>
</dbReference>
<dbReference type="PRINTS" id="PR00111">
    <property type="entry name" value="ABHYDROLASE"/>
</dbReference>
<dbReference type="PANTHER" id="PTHR46438:SF2">
    <property type="entry name" value="ALPHA_BETA-HYDROLASES SUPERFAMILY PROTEIN"/>
    <property type="match status" value="1"/>
</dbReference>
<reference evidence="2" key="1">
    <citation type="submission" date="2019-12" db="EMBL/GenBank/DDBJ databases">
        <title>High-Quality draft genome sequences of three cyanobacteria isolated from the limestone walls of the Old Cathedral of Coimbra.</title>
        <authorList>
            <person name="Tiago I."/>
            <person name="Soares F."/>
            <person name="Portugal A."/>
        </authorList>
    </citation>
    <scope>NUCLEOTIDE SEQUENCE</scope>
    <source>
        <strain evidence="2">A</strain>
    </source>
</reference>
<gene>
    <name evidence="2" type="ORF">GS601_06645</name>
</gene>
<dbReference type="InterPro" id="IPR029058">
    <property type="entry name" value="AB_hydrolase_fold"/>
</dbReference>
<feature type="domain" description="AB hydrolase-1" evidence="1">
    <location>
        <begin position="130"/>
        <end position="378"/>
    </location>
</feature>
<keyword evidence="2" id="KW-0378">Hydrolase</keyword>
<comment type="caution">
    <text evidence="2">The sequence shown here is derived from an EMBL/GenBank/DDBJ whole genome shotgun (WGS) entry which is preliminary data.</text>
</comment>
<keyword evidence="3" id="KW-1185">Reference proteome</keyword>
<dbReference type="InterPro" id="IPR000073">
    <property type="entry name" value="AB_hydrolase_1"/>
</dbReference>
<dbReference type="Proteomes" id="UP000646053">
    <property type="component" value="Unassembled WGS sequence"/>
</dbReference>
<dbReference type="SUPFAM" id="SSF53474">
    <property type="entry name" value="alpha/beta-Hydrolases"/>
    <property type="match status" value="1"/>
</dbReference>
<evidence type="ECO:0000313" key="2">
    <source>
        <dbReference type="EMBL" id="NDJ16968.1"/>
    </source>
</evidence>
<evidence type="ECO:0000259" key="1">
    <source>
        <dbReference type="Pfam" id="PF12697"/>
    </source>
</evidence>
<dbReference type="EMBL" id="WVIE01000006">
    <property type="protein sequence ID" value="NDJ16968.1"/>
    <property type="molecule type" value="Genomic_DNA"/>
</dbReference>
<accession>A0A8J8CHR1</accession>
<dbReference type="PANTHER" id="PTHR46438">
    <property type="entry name" value="ALPHA/BETA-HYDROLASES SUPERFAMILY PROTEIN"/>
    <property type="match status" value="1"/>
</dbReference>
<dbReference type="Pfam" id="PF12697">
    <property type="entry name" value="Abhydrolase_6"/>
    <property type="match status" value="1"/>
</dbReference>
<dbReference type="RefSeq" id="WP_162422491.1">
    <property type="nucleotide sequence ID" value="NZ_WVIE01000006.1"/>
</dbReference>
<dbReference type="AlphaFoldDB" id="A0A8J8CHR1"/>
<proteinExistence type="predicted"/>
<protein>
    <submittedName>
        <fullName evidence="2">Alpha/beta fold hydrolase</fullName>
    </submittedName>
</protein>
<organism evidence="2 3">
    <name type="scientific">Myxacorys almedinensis A</name>
    <dbReference type="NCBI Taxonomy" id="2690445"/>
    <lineage>
        <taxon>Bacteria</taxon>
        <taxon>Bacillati</taxon>
        <taxon>Cyanobacteriota</taxon>
        <taxon>Cyanophyceae</taxon>
        <taxon>Leptolyngbyales</taxon>
        <taxon>Leptolyngbyaceae</taxon>
        <taxon>Myxacorys</taxon>
        <taxon>Myxacorys almedinensis</taxon>
    </lineage>
</organism>
<dbReference type="GO" id="GO:0016787">
    <property type="term" value="F:hydrolase activity"/>
    <property type="evidence" value="ECO:0007669"/>
    <property type="project" value="UniProtKB-KW"/>
</dbReference>
<sequence>MFSDRLDLLTSDSEFITQLRKDIWEFGNLAWVFALSDRIINGFGHGLPSAIALTQFFTIAFFALCWLFLNPNPNGSAEALYNAFQPTTNQQRPTPSLDTIRRYGYQQTSTWKGWKIHHTVFPNARSQVPIIFVHGFGGSIGHWRQNMSALAKSHSVYAIDLLGFGASDKPDIEYSVELWTRQLHDFWKVYIDKPVILVGNSIGSLTCLATAAAHPDMVQGVAMISLPDTASHHETIPLKIRPYVRYLQNILSSPLFLYPLFYVLRQPWVVRHWASLAYSCKEAVTDELLEILIKPSRTEGSARAFCAILKAMMSPKFSPSVGSIFSQVKMPSLLLWGKKDRMIPIGAVEQFSNYNPKLQIVTLDNAGHCAHDECPEQVNLELETWIQTEVLIAK</sequence>